<evidence type="ECO:0000313" key="3">
    <source>
        <dbReference type="Proteomes" id="UP000241595"/>
    </source>
</evidence>
<feature type="region of interest" description="Disordered" evidence="1">
    <location>
        <begin position="167"/>
        <end position="189"/>
    </location>
</feature>
<gene>
    <name evidence="2" type="ORF">MTAB308_4057</name>
</gene>
<accession>A0A2U3NG98</accession>
<dbReference type="AlphaFoldDB" id="A0A2U3NG98"/>
<feature type="non-terminal residue" evidence="2">
    <location>
        <position position="1"/>
    </location>
</feature>
<sequence>VGKVIDIDGRRAQMLHGQHRGPARPIATPLWVAPSGPVGYRTARELEADGVILVGIPEPPHRHWPAAALMVNGIVLEPGEDHTSARVIEGAGPWFAAMYHGAWEVNPELLDHMPGGPQWREVITRVPDENRHLAIHNGHLTGLGPADRAGIEAAGPALLETGWTGPATSIHRRSTRPTQLVSPKSSTLQPDPTLRVKFAPFSMAPDKRPARKDRGRIVKVTAVVAFSRDAHAIFGKRGQPLRRGTGAALLSGGLVMNFDMPNSRDSTRSHH</sequence>
<keyword evidence="3" id="KW-1185">Reference proteome</keyword>
<feature type="compositionally biased region" description="Polar residues" evidence="1">
    <location>
        <begin position="176"/>
        <end position="189"/>
    </location>
</feature>
<name>A0A2U3NG98_9MYCO</name>
<dbReference type="Proteomes" id="UP000241595">
    <property type="component" value="Unassembled WGS sequence"/>
</dbReference>
<organism evidence="2 3">
    <name type="scientific">Mycobacterium terramassiliense</name>
    <dbReference type="NCBI Taxonomy" id="1841859"/>
    <lineage>
        <taxon>Bacteria</taxon>
        <taxon>Bacillati</taxon>
        <taxon>Actinomycetota</taxon>
        <taxon>Actinomycetes</taxon>
        <taxon>Mycobacteriales</taxon>
        <taxon>Mycobacteriaceae</taxon>
        <taxon>Mycobacterium</taxon>
    </lineage>
</organism>
<reference evidence="2 3" key="1">
    <citation type="submission" date="2017-01" db="EMBL/GenBank/DDBJ databases">
        <authorList>
            <consortium name="Urmite Genomes"/>
        </authorList>
    </citation>
    <scope>NUCLEOTIDE SEQUENCE [LARGE SCALE GENOMIC DNA]</scope>
    <source>
        <strain evidence="2 3">AB308</strain>
    </source>
</reference>
<dbReference type="EMBL" id="FTRV01000015">
    <property type="protein sequence ID" value="SPM30548.1"/>
    <property type="molecule type" value="Genomic_DNA"/>
</dbReference>
<proteinExistence type="predicted"/>
<evidence type="ECO:0000256" key="1">
    <source>
        <dbReference type="SAM" id="MobiDB-lite"/>
    </source>
</evidence>
<evidence type="ECO:0000313" key="2">
    <source>
        <dbReference type="EMBL" id="SPM30548.1"/>
    </source>
</evidence>
<protein>
    <submittedName>
        <fullName evidence="2">Methylene-tetrahydromethanopterin reductase</fullName>
    </submittedName>
</protein>
<dbReference type="STRING" id="1841859.GCA_900157385_04057"/>